<protein>
    <recommendedName>
        <fullName evidence="1">CD-NTase-associated protein 12/Pycsar effector protein TIR domain-containing protein</fullName>
    </recommendedName>
</protein>
<dbReference type="InterPro" id="IPR014571">
    <property type="entry name" value="UCP032620"/>
</dbReference>
<dbReference type="GO" id="GO:0050135">
    <property type="term" value="F:NADP+ nucleosidase activity"/>
    <property type="evidence" value="ECO:0007669"/>
    <property type="project" value="InterPro"/>
</dbReference>
<dbReference type="Proteomes" id="UP000291380">
    <property type="component" value="Unassembled WGS sequence"/>
</dbReference>
<dbReference type="EMBL" id="SJOA01000001">
    <property type="protein sequence ID" value="TCB62405.1"/>
    <property type="molecule type" value="Genomic_DNA"/>
</dbReference>
<dbReference type="Pfam" id="PF10137">
    <property type="entry name" value="CAP12-PCTIR_TIR"/>
    <property type="match status" value="1"/>
</dbReference>
<feature type="domain" description="CD-NTase-associated protein 12/Pycsar effector protein TIR" evidence="1">
    <location>
        <begin position="65"/>
        <end position="185"/>
    </location>
</feature>
<proteinExistence type="predicted"/>
<evidence type="ECO:0000313" key="2">
    <source>
        <dbReference type="EMBL" id="TCB62405.1"/>
    </source>
</evidence>
<evidence type="ECO:0000313" key="3">
    <source>
        <dbReference type="Proteomes" id="UP000291380"/>
    </source>
</evidence>
<gene>
    <name evidence="2" type="ORF">E0H85_02075</name>
</gene>
<accession>A0A4R0ERG1</accession>
<reference evidence="2 3" key="1">
    <citation type="submission" date="2019-02" db="EMBL/GenBank/DDBJ databases">
        <title>High diversity of culturable Acinetobacter species in natural soil and water ecosystems.</title>
        <authorList>
            <person name="Radolfova-Krizova L."/>
            <person name="Nemec A."/>
        </authorList>
    </citation>
    <scope>NUCLEOTIDE SEQUENCE [LARGE SCALE GENOMIC DNA]</scope>
    <source>
        <strain evidence="2 3">ANC 4281</strain>
    </source>
</reference>
<dbReference type="OrthoDB" id="5497289at2"/>
<dbReference type="PIRSF" id="PIRSF032620">
    <property type="entry name" value="UCP032620"/>
    <property type="match status" value="1"/>
</dbReference>
<evidence type="ECO:0000259" key="1">
    <source>
        <dbReference type="Pfam" id="PF10137"/>
    </source>
</evidence>
<dbReference type="InterPro" id="IPR019302">
    <property type="entry name" value="CAP12/PCTIR_TIR_dom"/>
</dbReference>
<comment type="caution">
    <text evidence="2">The sequence shown here is derived from an EMBL/GenBank/DDBJ whole genome shotgun (WGS) entry which is preliminary data.</text>
</comment>
<name>A0A4R0ERG1_9GAMM</name>
<sequence length="202" mass="23211">MQRFMYTAGETDSDHFFEYVKNKIESGINSLLLDIDNGDFDMNDYVELSKSEAKKSEIINLKNRKCFIVHGRDDVFKLEVARHLEKKGFEAIILHEQPSGGRTVIEKLVKYAKECEFAIVLYTPDDEGRLVDSGIDIQKRARQNVVFEHGLTIGLMGKHRVFPLVSEHNIEKPNDISGVVYIPKDNWKSDLDMEIKDLGYTL</sequence>
<organism evidence="2 3">
    <name type="scientific">Acinetobacter terrae</name>
    <dbReference type="NCBI Taxonomy" id="2731247"/>
    <lineage>
        <taxon>Bacteria</taxon>
        <taxon>Pseudomonadati</taxon>
        <taxon>Pseudomonadota</taxon>
        <taxon>Gammaproteobacteria</taxon>
        <taxon>Moraxellales</taxon>
        <taxon>Moraxellaceae</taxon>
        <taxon>Acinetobacter</taxon>
        <taxon>Acinetobacter Taxon 24</taxon>
    </lineage>
</organism>
<dbReference type="AlphaFoldDB" id="A0A4R0ERG1"/>